<keyword evidence="3" id="KW-0804">Transcription</keyword>
<keyword evidence="7" id="KW-1185">Reference proteome</keyword>
<evidence type="ECO:0000256" key="2">
    <source>
        <dbReference type="ARBA" id="ARBA00023125"/>
    </source>
</evidence>
<gene>
    <name evidence="6" type="ORF">A1O3_08987</name>
</gene>
<dbReference type="OrthoDB" id="4137815at2759"/>
<evidence type="ECO:0000313" key="6">
    <source>
        <dbReference type="EMBL" id="EXJ77828.1"/>
    </source>
</evidence>
<keyword evidence="2" id="KW-0238">DNA-binding</keyword>
<dbReference type="HOGENOM" id="CLU_036113_1_0_1"/>
<dbReference type="InterPro" id="IPR021858">
    <property type="entry name" value="Fun_TF"/>
</dbReference>
<evidence type="ECO:0000256" key="1">
    <source>
        <dbReference type="ARBA" id="ARBA00023015"/>
    </source>
</evidence>
<dbReference type="GO" id="GO:0008270">
    <property type="term" value="F:zinc ion binding"/>
    <property type="evidence" value="ECO:0007669"/>
    <property type="project" value="InterPro"/>
</dbReference>
<dbReference type="InterPro" id="IPR001138">
    <property type="entry name" value="Zn2Cys6_DnaBD"/>
</dbReference>
<dbReference type="CDD" id="cd00067">
    <property type="entry name" value="GAL4"/>
    <property type="match status" value="1"/>
</dbReference>
<proteinExistence type="predicted"/>
<dbReference type="STRING" id="1182542.W9XC86"/>
<reference evidence="6 7" key="1">
    <citation type="submission" date="2013-03" db="EMBL/GenBank/DDBJ databases">
        <title>The Genome Sequence of Capronia epimyces CBS 606.96.</title>
        <authorList>
            <consortium name="The Broad Institute Genomics Platform"/>
            <person name="Cuomo C."/>
            <person name="de Hoog S."/>
            <person name="Gorbushina A."/>
            <person name="Walker B."/>
            <person name="Young S.K."/>
            <person name="Zeng Q."/>
            <person name="Gargeya S."/>
            <person name="Fitzgerald M."/>
            <person name="Haas B."/>
            <person name="Abouelleil A."/>
            <person name="Allen A.W."/>
            <person name="Alvarado L."/>
            <person name="Arachchi H.M."/>
            <person name="Berlin A.M."/>
            <person name="Chapman S.B."/>
            <person name="Gainer-Dewar J."/>
            <person name="Goldberg J."/>
            <person name="Griggs A."/>
            <person name="Gujja S."/>
            <person name="Hansen M."/>
            <person name="Howarth C."/>
            <person name="Imamovic A."/>
            <person name="Ireland A."/>
            <person name="Larimer J."/>
            <person name="McCowan C."/>
            <person name="Murphy C."/>
            <person name="Pearson M."/>
            <person name="Poon T.W."/>
            <person name="Priest M."/>
            <person name="Roberts A."/>
            <person name="Saif S."/>
            <person name="Shea T."/>
            <person name="Sisk P."/>
            <person name="Sykes S."/>
            <person name="Wortman J."/>
            <person name="Nusbaum C."/>
            <person name="Birren B."/>
        </authorList>
    </citation>
    <scope>NUCLEOTIDE SEQUENCE [LARGE SCALE GENOMIC DNA]</scope>
    <source>
        <strain evidence="6 7">CBS 606.96</strain>
    </source>
</reference>
<dbReference type="AlphaFoldDB" id="W9XC86"/>
<dbReference type="GeneID" id="19173073"/>
<organism evidence="6 7">
    <name type="scientific">Capronia epimyces CBS 606.96</name>
    <dbReference type="NCBI Taxonomy" id="1182542"/>
    <lineage>
        <taxon>Eukaryota</taxon>
        <taxon>Fungi</taxon>
        <taxon>Dikarya</taxon>
        <taxon>Ascomycota</taxon>
        <taxon>Pezizomycotina</taxon>
        <taxon>Eurotiomycetes</taxon>
        <taxon>Chaetothyriomycetidae</taxon>
        <taxon>Chaetothyriales</taxon>
        <taxon>Herpotrichiellaceae</taxon>
        <taxon>Capronia</taxon>
    </lineage>
</organism>
<dbReference type="RefSeq" id="XP_007737273.1">
    <property type="nucleotide sequence ID" value="XM_007739083.1"/>
</dbReference>
<keyword evidence="1" id="KW-0805">Transcription regulation</keyword>
<protein>
    <recommendedName>
        <fullName evidence="8">Zn(2)-C6 fungal-type domain-containing protein</fullName>
    </recommendedName>
</protein>
<dbReference type="InterPro" id="IPR036864">
    <property type="entry name" value="Zn2-C6_fun-type_DNA-bd_sf"/>
</dbReference>
<evidence type="ECO:0000313" key="7">
    <source>
        <dbReference type="Proteomes" id="UP000019478"/>
    </source>
</evidence>
<evidence type="ECO:0000256" key="3">
    <source>
        <dbReference type="ARBA" id="ARBA00023163"/>
    </source>
</evidence>
<accession>W9XC86</accession>
<dbReference type="Gene3D" id="4.10.240.10">
    <property type="entry name" value="Zn(2)-C6 fungal-type DNA-binding domain"/>
    <property type="match status" value="1"/>
</dbReference>
<sequence length="488" mass="54784">MTARRACDRCYRYKEKCVFQDDGKTCTPCKRVGRTCTTLRSLPRQGRRPTSKRLGPGSSVQVWEVTSTTTATSESTSTPSYVGASVAGGCSPTIYDNEVYSNDAHFQTLVPGPYTYRFQDNLNELFHSSPKIIEGFYSTYDLFMLGPTFVPRYRAAIRQSYICSPVLLQDIYAAMFNACKRARVGSGAFDVSELAPGAMSLRKLRTTRVGGLQDALAMLALGQTLAAFDYLTVCVGPSLILRYTLSSIRPWYEELGGDATFDPLTVGPIFWDTVSCLLRREIPILQFWPREGHIVHHMVGLCTTLLPIFYDLCVVIKRLKNRSSYSWSEGNARIRQIEQRLLSWTPKAPHDFISTFSRQEILAMKAQAQMYRSAGLLIAHRTLHPLGTGDDLATSYANTIIFEFTQYQTSMEPGAGLHNVAFPIFMASLEILEIPKEVWKSIPSLALAPLCFAKMQALRAYVWAERRASTTRFMLDLVDEGPYFVVMP</sequence>
<dbReference type="eggNOG" id="ENOG502SQEW">
    <property type="taxonomic scope" value="Eukaryota"/>
</dbReference>
<evidence type="ECO:0000256" key="4">
    <source>
        <dbReference type="ARBA" id="ARBA00023242"/>
    </source>
</evidence>
<feature type="region of interest" description="Disordered" evidence="5">
    <location>
        <begin position="40"/>
        <end position="59"/>
    </location>
</feature>
<keyword evidence="4" id="KW-0539">Nucleus</keyword>
<dbReference type="Proteomes" id="UP000019478">
    <property type="component" value="Unassembled WGS sequence"/>
</dbReference>
<dbReference type="EMBL" id="AMGY01000009">
    <property type="protein sequence ID" value="EXJ77828.1"/>
    <property type="molecule type" value="Genomic_DNA"/>
</dbReference>
<name>W9XC86_9EURO</name>
<dbReference type="SUPFAM" id="SSF57701">
    <property type="entry name" value="Zn2/Cys6 DNA-binding domain"/>
    <property type="match status" value="1"/>
</dbReference>
<comment type="caution">
    <text evidence="6">The sequence shown here is derived from an EMBL/GenBank/DDBJ whole genome shotgun (WGS) entry which is preliminary data.</text>
</comment>
<dbReference type="GO" id="GO:0003677">
    <property type="term" value="F:DNA binding"/>
    <property type="evidence" value="ECO:0007669"/>
    <property type="project" value="UniProtKB-KW"/>
</dbReference>
<evidence type="ECO:0000256" key="5">
    <source>
        <dbReference type="SAM" id="MobiDB-lite"/>
    </source>
</evidence>
<dbReference type="GO" id="GO:0000981">
    <property type="term" value="F:DNA-binding transcription factor activity, RNA polymerase II-specific"/>
    <property type="evidence" value="ECO:0007669"/>
    <property type="project" value="InterPro"/>
</dbReference>
<dbReference type="Pfam" id="PF11951">
    <property type="entry name" value="Fungal_trans_2"/>
    <property type="match status" value="1"/>
</dbReference>
<evidence type="ECO:0008006" key="8">
    <source>
        <dbReference type="Google" id="ProtNLM"/>
    </source>
</evidence>